<keyword evidence="2" id="KW-1185">Reference proteome</keyword>
<organism evidence="1 2">
    <name type="scientific">Apiospora marii</name>
    <dbReference type="NCBI Taxonomy" id="335849"/>
    <lineage>
        <taxon>Eukaryota</taxon>
        <taxon>Fungi</taxon>
        <taxon>Dikarya</taxon>
        <taxon>Ascomycota</taxon>
        <taxon>Pezizomycotina</taxon>
        <taxon>Sordariomycetes</taxon>
        <taxon>Xylariomycetidae</taxon>
        <taxon>Amphisphaeriales</taxon>
        <taxon>Apiosporaceae</taxon>
        <taxon>Apiospora</taxon>
    </lineage>
</organism>
<proteinExistence type="predicted"/>
<dbReference type="EMBL" id="JAQQWI010000016">
    <property type="protein sequence ID" value="KAK8009269.1"/>
    <property type="molecule type" value="Genomic_DNA"/>
</dbReference>
<gene>
    <name evidence="1" type="ORF">PG991_011820</name>
</gene>
<comment type="caution">
    <text evidence="1">The sequence shown here is derived from an EMBL/GenBank/DDBJ whole genome shotgun (WGS) entry which is preliminary data.</text>
</comment>
<reference evidence="1 2" key="1">
    <citation type="submission" date="2023-01" db="EMBL/GenBank/DDBJ databases">
        <title>Analysis of 21 Apiospora genomes using comparative genomics revels a genus with tremendous synthesis potential of carbohydrate active enzymes and secondary metabolites.</title>
        <authorList>
            <person name="Sorensen T."/>
        </authorList>
    </citation>
    <scope>NUCLEOTIDE SEQUENCE [LARGE SCALE GENOMIC DNA]</scope>
    <source>
        <strain evidence="1 2">CBS 20057</strain>
    </source>
</reference>
<name>A0ABR1RF94_9PEZI</name>
<dbReference type="Proteomes" id="UP001396898">
    <property type="component" value="Unassembled WGS sequence"/>
</dbReference>
<evidence type="ECO:0000313" key="2">
    <source>
        <dbReference type="Proteomes" id="UP001396898"/>
    </source>
</evidence>
<accession>A0ABR1RF94</accession>
<evidence type="ECO:0000313" key="1">
    <source>
        <dbReference type="EMBL" id="KAK8009269.1"/>
    </source>
</evidence>
<protein>
    <submittedName>
        <fullName evidence="1">Uncharacterized protein</fullName>
    </submittedName>
</protein>
<sequence>MRGADLSARPPPHSGRMGWGTDVFVGVVDLLCEEPGGCDRASGELRKRCLSGSIGSGLDGNLDFSIRGSIARSLARSIDRSLNWILERIVEGIVEGIIEGIVEGCRSLNGSLDSCSFRGISGVSRTLLLSRALVLNDGGGRSGIYRFSACSCPMYFCPDGRQCLTVDALYDSRRRIGTRDVSATAWGAYKEPASARNTSVKTRGDYHVSATGRKVSLNAWKVSATGRKVSLNAWKVSSTGRNELANTWGAYSAGATTWNGPRSTWGMGIEVGPLRIVSVHIHSAWPEFDDGWGTSRAC</sequence>